<dbReference type="AlphaFoldDB" id="A0A379C6S3"/>
<dbReference type="SUPFAM" id="SSF55469">
    <property type="entry name" value="FMN-dependent nitroreductase-like"/>
    <property type="match status" value="1"/>
</dbReference>
<feature type="domain" description="Nitroreductase" evidence="3">
    <location>
        <begin position="8"/>
        <end position="62"/>
    </location>
</feature>
<feature type="domain" description="Nitroreductase" evidence="3">
    <location>
        <begin position="67"/>
        <end position="151"/>
    </location>
</feature>
<evidence type="ECO:0000256" key="2">
    <source>
        <dbReference type="ARBA" id="ARBA00023002"/>
    </source>
</evidence>
<dbReference type="PANTHER" id="PTHR43673:SF10">
    <property type="entry name" value="NADH DEHYDROGENASE_NAD(P)H NITROREDUCTASE XCC3605-RELATED"/>
    <property type="match status" value="1"/>
</dbReference>
<gene>
    <name evidence="4" type="primary">nfnB</name>
    <name evidence="4" type="ORF">NCTC13149_01785</name>
</gene>
<keyword evidence="2 4" id="KW-0560">Oxidoreductase</keyword>
<sequence>MDFLEIAKKRQSTRNFDPLKKVPQELLERCLSAMVLSPSACNAQPYFYYVLEGKKAKKAAKLTGKMNAFSKDAPVIIVVCEENYNLTAKIGSIVKNQDYKSIDIGISVAYLTSEATSLGLSTCIMGWFDEKELGELLKFKGKIRLVIALGYSKDDELREKKRKTKSAIYKILDDESIS</sequence>
<dbReference type="PANTHER" id="PTHR43673">
    <property type="entry name" value="NAD(P)H NITROREDUCTASE YDGI-RELATED"/>
    <property type="match status" value="1"/>
</dbReference>
<dbReference type="InterPro" id="IPR000415">
    <property type="entry name" value="Nitroreductase-like"/>
</dbReference>
<dbReference type="GO" id="GO:0016491">
    <property type="term" value="F:oxidoreductase activity"/>
    <property type="evidence" value="ECO:0007669"/>
    <property type="project" value="UniProtKB-KW"/>
</dbReference>
<organism evidence="4 5">
    <name type="scientific">Peptoniphilus lacrimalis</name>
    <dbReference type="NCBI Taxonomy" id="33031"/>
    <lineage>
        <taxon>Bacteria</taxon>
        <taxon>Bacillati</taxon>
        <taxon>Bacillota</taxon>
        <taxon>Tissierellia</taxon>
        <taxon>Tissierellales</taxon>
        <taxon>Peptoniphilaceae</taxon>
        <taxon>Peptoniphilus</taxon>
    </lineage>
</organism>
<evidence type="ECO:0000313" key="4">
    <source>
        <dbReference type="EMBL" id="SUB57924.1"/>
    </source>
</evidence>
<dbReference type="OrthoDB" id="9812105at2"/>
<dbReference type="Proteomes" id="UP000255517">
    <property type="component" value="Unassembled WGS sequence"/>
</dbReference>
<proteinExistence type="inferred from homology"/>
<comment type="similarity">
    <text evidence="1">Belongs to the nitroreductase family.</text>
</comment>
<dbReference type="EC" id="1.-.-.-" evidence="4"/>
<dbReference type="EMBL" id="UGSZ01000001">
    <property type="protein sequence ID" value="SUB57924.1"/>
    <property type="molecule type" value="Genomic_DNA"/>
</dbReference>
<evidence type="ECO:0000256" key="1">
    <source>
        <dbReference type="ARBA" id="ARBA00007118"/>
    </source>
</evidence>
<dbReference type="InterPro" id="IPR029479">
    <property type="entry name" value="Nitroreductase"/>
</dbReference>
<dbReference type="Gene3D" id="3.40.109.10">
    <property type="entry name" value="NADH Oxidase"/>
    <property type="match status" value="1"/>
</dbReference>
<accession>A0A379C6S3</accession>
<name>A0A379C6S3_9FIRM</name>
<evidence type="ECO:0000259" key="3">
    <source>
        <dbReference type="Pfam" id="PF00881"/>
    </source>
</evidence>
<dbReference type="Pfam" id="PF00881">
    <property type="entry name" value="Nitroreductase"/>
    <property type="match status" value="2"/>
</dbReference>
<protein>
    <submittedName>
        <fullName evidence="4">Oxygen-insensitive NAD(P)H nitroreductase</fullName>
        <ecNumber evidence="4">1.-.-.-</ecNumber>
    </submittedName>
</protein>
<dbReference type="RefSeq" id="WP_019034120.1">
    <property type="nucleotide sequence ID" value="NZ_CAMUOS010000010.1"/>
</dbReference>
<reference evidence="4 5" key="1">
    <citation type="submission" date="2018-06" db="EMBL/GenBank/DDBJ databases">
        <authorList>
            <consortium name="Pathogen Informatics"/>
            <person name="Doyle S."/>
        </authorList>
    </citation>
    <scope>NUCLEOTIDE SEQUENCE [LARGE SCALE GENOMIC DNA]</scope>
    <source>
        <strain evidence="4 5">NCTC13149</strain>
    </source>
</reference>
<evidence type="ECO:0000313" key="5">
    <source>
        <dbReference type="Proteomes" id="UP000255517"/>
    </source>
</evidence>
<dbReference type="STRING" id="1122949.GCA_000378725_00028"/>